<accession>A0A7J8BDU6</accession>
<evidence type="ECO:0000256" key="1">
    <source>
        <dbReference type="SAM" id="MobiDB-lite"/>
    </source>
</evidence>
<protein>
    <submittedName>
        <fullName evidence="2">Uncharacterized protein</fullName>
    </submittedName>
</protein>
<organism evidence="2 3">
    <name type="scientific">Rousettus aegyptiacus</name>
    <name type="common">Egyptian fruit bat</name>
    <name type="synonym">Pteropus aegyptiacus</name>
    <dbReference type="NCBI Taxonomy" id="9407"/>
    <lineage>
        <taxon>Eukaryota</taxon>
        <taxon>Metazoa</taxon>
        <taxon>Chordata</taxon>
        <taxon>Craniata</taxon>
        <taxon>Vertebrata</taxon>
        <taxon>Euteleostomi</taxon>
        <taxon>Mammalia</taxon>
        <taxon>Eutheria</taxon>
        <taxon>Laurasiatheria</taxon>
        <taxon>Chiroptera</taxon>
        <taxon>Yinpterochiroptera</taxon>
        <taxon>Pteropodoidea</taxon>
        <taxon>Pteropodidae</taxon>
        <taxon>Rousettinae</taxon>
        <taxon>Rousettus</taxon>
    </lineage>
</organism>
<evidence type="ECO:0000313" key="3">
    <source>
        <dbReference type="Proteomes" id="UP000593571"/>
    </source>
</evidence>
<dbReference type="AlphaFoldDB" id="A0A7J8BDU6"/>
<gene>
    <name evidence="2" type="ORF">HJG63_009719</name>
</gene>
<name>A0A7J8BDU6_ROUAE</name>
<sequence>MGEGLGCWALETQAAKDIRAANTTGLWDWHEPRHEALATAHWRWPGILREQGITPWKGRSSKSKPLCFQSPLFISKSFCRLCSSKQFEILVTVFNRQHRLKYSKDSKGQSERSSSLLCPAATQVPSPEADSPTSFPFHANTRKNTYSKHHSAPGFFHLVL</sequence>
<reference evidence="2 3" key="1">
    <citation type="journal article" date="2020" name="Nature">
        <title>Six reference-quality genomes reveal evolution of bat adaptations.</title>
        <authorList>
            <person name="Jebb D."/>
            <person name="Huang Z."/>
            <person name="Pippel M."/>
            <person name="Hughes G.M."/>
            <person name="Lavrichenko K."/>
            <person name="Devanna P."/>
            <person name="Winkler S."/>
            <person name="Jermiin L.S."/>
            <person name="Skirmuntt E.C."/>
            <person name="Katzourakis A."/>
            <person name="Burkitt-Gray L."/>
            <person name="Ray D.A."/>
            <person name="Sullivan K.A.M."/>
            <person name="Roscito J.G."/>
            <person name="Kirilenko B.M."/>
            <person name="Davalos L.M."/>
            <person name="Corthals A.P."/>
            <person name="Power M.L."/>
            <person name="Jones G."/>
            <person name="Ransome R.D."/>
            <person name="Dechmann D.K.N."/>
            <person name="Locatelli A.G."/>
            <person name="Puechmaille S.J."/>
            <person name="Fedrigo O."/>
            <person name="Jarvis E.D."/>
            <person name="Hiller M."/>
            <person name="Vernes S.C."/>
            <person name="Myers E.W."/>
            <person name="Teeling E.C."/>
        </authorList>
    </citation>
    <scope>NUCLEOTIDE SEQUENCE [LARGE SCALE GENOMIC DNA]</scope>
    <source>
        <strain evidence="2">MRouAeg1</strain>
        <tissue evidence="2">Muscle</tissue>
    </source>
</reference>
<proteinExistence type="predicted"/>
<dbReference type="EMBL" id="JACASE010000017">
    <property type="protein sequence ID" value="KAF6397047.1"/>
    <property type="molecule type" value="Genomic_DNA"/>
</dbReference>
<dbReference type="Proteomes" id="UP000593571">
    <property type="component" value="Unassembled WGS sequence"/>
</dbReference>
<keyword evidence="3" id="KW-1185">Reference proteome</keyword>
<feature type="region of interest" description="Disordered" evidence="1">
    <location>
        <begin position="104"/>
        <end position="137"/>
    </location>
</feature>
<comment type="caution">
    <text evidence="2">The sequence shown here is derived from an EMBL/GenBank/DDBJ whole genome shotgun (WGS) entry which is preliminary data.</text>
</comment>
<evidence type="ECO:0000313" key="2">
    <source>
        <dbReference type="EMBL" id="KAF6397047.1"/>
    </source>
</evidence>